<comment type="caution">
    <text evidence="2">The sequence shown here is derived from an EMBL/GenBank/DDBJ whole genome shotgun (WGS) entry which is preliminary data.</text>
</comment>
<dbReference type="GO" id="GO:0016787">
    <property type="term" value="F:hydrolase activity"/>
    <property type="evidence" value="ECO:0007669"/>
    <property type="project" value="UniProtKB-KW"/>
</dbReference>
<dbReference type="OrthoDB" id="9801061at2"/>
<dbReference type="Proteomes" id="UP000297258">
    <property type="component" value="Unassembled WGS sequence"/>
</dbReference>
<dbReference type="InterPro" id="IPR001466">
    <property type="entry name" value="Beta-lactam-related"/>
</dbReference>
<evidence type="ECO:0000313" key="3">
    <source>
        <dbReference type="Proteomes" id="UP000297258"/>
    </source>
</evidence>
<dbReference type="PANTHER" id="PTHR46825:SF15">
    <property type="entry name" value="BETA-LACTAMASE-RELATED DOMAIN-CONTAINING PROTEIN"/>
    <property type="match status" value="1"/>
</dbReference>
<dbReference type="AlphaFoldDB" id="A0A4Y9SQE5"/>
<dbReference type="Gene3D" id="3.40.710.10">
    <property type="entry name" value="DD-peptidase/beta-lactamase superfamily"/>
    <property type="match status" value="1"/>
</dbReference>
<accession>A0A4Y9SQE5</accession>
<gene>
    <name evidence="2" type="ORF">E4O92_20310</name>
</gene>
<feature type="domain" description="Beta-lactamase-related" evidence="1">
    <location>
        <begin position="174"/>
        <end position="504"/>
    </location>
</feature>
<organism evidence="2 3">
    <name type="scientific">Massilia horti</name>
    <dbReference type="NCBI Taxonomy" id="2562153"/>
    <lineage>
        <taxon>Bacteria</taxon>
        <taxon>Pseudomonadati</taxon>
        <taxon>Pseudomonadota</taxon>
        <taxon>Betaproteobacteria</taxon>
        <taxon>Burkholderiales</taxon>
        <taxon>Oxalobacteraceae</taxon>
        <taxon>Telluria group</taxon>
        <taxon>Massilia</taxon>
    </lineage>
</organism>
<protein>
    <submittedName>
        <fullName evidence="2">Class A beta-lactamase-related serine hydrolase</fullName>
    </submittedName>
</protein>
<evidence type="ECO:0000313" key="2">
    <source>
        <dbReference type="EMBL" id="TFW28982.1"/>
    </source>
</evidence>
<keyword evidence="2" id="KW-0378">Hydrolase</keyword>
<dbReference type="SUPFAM" id="SSF56601">
    <property type="entry name" value="beta-lactamase/transpeptidase-like"/>
    <property type="match status" value="1"/>
</dbReference>
<proteinExistence type="predicted"/>
<dbReference type="EMBL" id="SPUM01000132">
    <property type="protein sequence ID" value="TFW28982.1"/>
    <property type="molecule type" value="Genomic_DNA"/>
</dbReference>
<dbReference type="PANTHER" id="PTHR46825">
    <property type="entry name" value="D-ALANYL-D-ALANINE-CARBOXYPEPTIDASE/ENDOPEPTIDASE AMPH"/>
    <property type="match status" value="1"/>
</dbReference>
<name>A0A4Y9SQE5_9BURK</name>
<dbReference type="InterPro" id="IPR050491">
    <property type="entry name" value="AmpC-like"/>
</dbReference>
<dbReference type="InterPro" id="IPR012338">
    <property type="entry name" value="Beta-lactam/transpept-like"/>
</dbReference>
<reference evidence="2 3" key="1">
    <citation type="submission" date="2019-03" db="EMBL/GenBank/DDBJ databases">
        <title>Draft genome of Massilia hortus sp. nov., a novel bacterial species of the Oxalobacteraceae family.</title>
        <authorList>
            <person name="Peta V."/>
            <person name="Raths R."/>
            <person name="Bucking H."/>
        </authorList>
    </citation>
    <scope>NUCLEOTIDE SEQUENCE [LARGE SCALE GENOMIC DNA]</scope>
    <source>
        <strain evidence="2 3">ONC3</strain>
    </source>
</reference>
<sequence length="636" mass="69725">MTATGQELDGKLSADTSLVSGANKISGARDWTVQRENGLLVLGAPEGDTQLVLVEVSAANAPAATAAAWARYQPAFKRTIRQVTRHPATNGWQQHTVTQYETSPNEKRQVEAHALRNGASWTVLLIDGSEHTLNKREAAHILAVKSLQPKDYVRESFAGRVPMRLDAGRQQQVRSFLRDSMKTLGIPGLSYALLDRGKVVFEGGLGVRELGKPAPVDEHTLFMAASNTKGMTTLLLSTLVDEGKIKWDQPVTQVYPDFKLGNAETTSQVLFKHLVCACTGLPRKDLEMFFEYEGAGPEYSLKLLSNVSPTSGFGEVYQYNNLMPSAAGYIAGQIVYPGKPLGAAYDEAMQNRIFTPLGMNSSTFDMERALRSNHASAHATNLDGKIEVMPMYLNYNVLPHRPGGGVWTSAHDMSRYVMLEANQGKLPDGTQMVSADALLARRAPQISEGENSNYGMGLSLATEWGVPVLYHGGSLFGFKSNFYLLPDSGIGVVLLTNSDQGALLERPLLRRLLEIVYDGKPEAVETVRLVAERDAHERMMERRRNKPALAAAAGLARRYRSPELGELTVHRQGKEVVFDFGEWKSPMGARKNEDGSLSFVTTAAGMEGFEFVAGGKSGQRTLLIRDGQHEYTFKEI</sequence>
<keyword evidence="3" id="KW-1185">Reference proteome</keyword>
<evidence type="ECO:0000259" key="1">
    <source>
        <dbReference type="Pfam" id="PF00144"/>
    </source>
</evidence>
<dbReference type="Pfam" id="PF00144">
    <property type="entry name" value="Beta-lactamase"/>
    <property type="match status" value="1"/>
</dbReference>